<protein>
    <submittedName>
        <fullName evidence="2">Hemerythrin domain-containing protein</fullName>
    </submittedName>
</protein>
<dbReference type="Gene3D" id="1.20.120.520">
    <property type="entry name" value="nmb1532 protein domain like"/>
    <property type="match status" value="1"/>
</dbReference>
<keyword evidence="3" id="KW-1185">Reference proteome</keyword>
<evidence type="ECO:0000313" key="3">
    <source>
        <dbReference type="Proteomes" id="UP000544090"/>
    </source>
</evidence>
<evidence type="ECO:0000259" key="1">
    <source>
        <dbReference type="Pfam" id="PF01814"/>
    </source>
</evidence>
<reference evidence="2 3" key="1">
    <citation type="submission" date="2020-04" db="EMBL/GenBank/DDBJ databases">
        <title>Arthrobacter sp. nov.</title>
        <authorList>
            <person name="Liu S."/>
        </authorList>
    </citation>
    <scope>NUCLEOTIDE SEQUENCE [LARGE SCALE GENOMIC DNA]</scope>
    <source>
        <strain evidence="2 3">E918</strain>
    </source>
</reference>
<name>A0A7X6K5X6_9MICC</name>
<gene>
    <name evidence="2" type="ORF">HGG74_17270</name>
</gene>
<dbReference type="AlphaFoldDB" id="A0A7X6K5X6"/>
<accession>A0A7X6K5X6</accession>
<comment type="caution">
    <text evidence="2">The sequence shown here is derived from an EMBL/GenBank/DDBJ whole genome shotgun (WGS) entry which is preliminary data.</text>
</comment>
<dbReference type="Pfam" id="PF01814">
    <property type="entry name" value="Hemerythrin"/>
    <property type="match status" value="1"/>
</dbReference>
<evidence type="ECO:0000313" key="2">
    <source>
        <dbReference type="EMBL" id="NKX56245.1"/>
    </source>
</evidence>
<dbReference type="EMBL" id="JAAZSQ010000021">
    <property type="protein sequence ID" value="NKX56245.1"/>
    <property type="molecule type" value="Genomic_DNA"/>
</dbReference>
<feature type="domain" description="Hemerythrin-like" evidence="1">
    <location>
        <begin position="19"/>
        <end position="141"/>
    </location>
</feature>
<dbReference type="InterPro" id="IPR012312">
    <property type="entry name" value="Hemerythrin-like"/>
</dbReference>
<dbReference type="Proteomes" id="UP000544090">
    <property type="component" value="Unassembled WGS sequence"/>
</dbReference>
<sequence length="167" mass="17143">MNGPLGEPADAARDPARAALQHHHGQLLHRLKSLASALADAVAAGDAVAGHEARTVLIEWGESDLIPHVLAEEEKLYAPAAGLPEGRLLVEALLAEHRALAGLLEELRGAGGVAAAVLGGAIERTFALHVEKEDRLLVPLLAGAPGLSLAGAVEGLESLVGEAHLHP</sequence>
<proteinExistence type="predicted"/>
<dbReference type="RefSeq" id="WP_168488379.1">
    <property type="nucleotide sequence ID" value="NZ_JAAZSQ010000021.1"/>
</dbReference>
<organism evidence="2 3">
    <name type="scientific">Arthrobacter mobilis</name>
    <dbReference type="NCBI Taxonomy" id="2724944"/>
    <lineage>
        <taxon>Bacteria</taxon>
        <taxon>Bacillati</taxon>
        <taxon>Actinomycetota</taxon>
        <taxon>Actinomycetes</taxon>
        <taxon>Micrococcales</taxon>
        <taxon>Micrococcaceae</taxon>
        <taxon>Arthrobacter</taxon>
    </lineage>
</organism>